<sequence>MRFQILFKYWIKVHLSSMQASIFFDISYNSTLQRSTIIIDGQQPITIHARSNIDAHRICKIEEGEDKLDSDDVAFCSLEKKSVDEMKKKLCDVETTEKEDRSE</sequence>
<dbReference type="Proteomes" id="UP001157006">
    <property type="component" value="Chromosome 2"/>
</dbReference>
<dbReference type="EMBL" id="OX451737">
    <property type="protein sequence ID" value="CAI8598924.1"/>
    <property type="molecule type" value="Genomic_DNA"/>
</dbReference>
<keyword evidence="2" id="KW-1185">Reference proteome</keyword>
<evidence type="ECO:0000313" key="2">
    <source>
        <dbReference type="Proteomes" id="UP001157006"/>
    </source>
</evidence>
<accession>A0AAV0ZM98</accession>
<evidence type="ECO:0000313" key="1">
    <source>
        <dbReference type="EMBL" id="CAI8598924.1"/>
    </source>
</evidence>
<protein>
    <submittedName>
        <fullName evidence="1">Uncharacterized protein</fullName>
    </submittedName>
</protein>
<organism evidence="1 2">
    <name type="scientific">Vicia faba</name>
    <name type="common">Broad bean</name>
    <name type="synonym">Faba vulgaris</name>
    <dbReference type="NCBI Taxonomy" id="3906"/>
    <lineage>
        <taxon>Eukaryota</taxon>
        <taxon>Viridiplantae</taxon>
        <taxon>Streptophyta</taxon>
        <taxon>Embryophyta</taxon>
        <taxon>Tracheophyta</taxon>
        <taxon>Spermatophyta</taxon>
        <taxon>Magnoliopsida</taxon>
        <taxon>eudicotyledons</taxon>
        <taxon>Gunneridae</taxon>
        <taxon>Pentapetalae</taxon>
        <taxon>rosids</taxon>
        <taxon>fabids</taxon>
        <taxon>Fabales</taxon>
        <taxon>Fabaceae</taxon>
        <taxon>Papilionoideae</taxon>
        <taxon>50 kb inversion clade</taxon>
        <taxon>NPAAA clade</taxon>
        <taxon>Hologalegina</taxon>
        <taxon>IRL clade</taxon>
        <taxon>Fabeae</taxon>
        <taxon>Vicia</taxon>
    </lineage>
</organism>
<reference evidence="1 2" key="1">
    <citation type="submission" date="2023-01" db="EMBL/GenBank/DDBJ databases">
        <authorList>
            <person name="Kreplak J."/>
        </authorList>
    </citation>
    <scope>NUCLEOTIDE SEQUENCE [LARGE SCALE GENOMIC DNA]</scope>
</reference>
<gene>
    <name evidence="1" type="ORF">VFH_II151040</name>
</gene>
<name>A0AAV0ZM98_VICFA</name>
<proteinExistence type="predicted"/>
<dbReference type="AlphaFoldDB" id="A0AAV0ZM98"/>